<gene>
    <name evidence="1" type="ORF">FRX31_009820</name>
</gene>
<organism evidence="1 2">
    <name type="scientific">Thalictrum thalictroides</name>
    <name type="common">Rue-anemone</name>
    <name type="synonym">Anemone thalictroides</name>
    <dbReference type="NCBI Taxonomy" id="46969"/>
    <lineage>
        <taxon>Eukaryota</taxon>
        <taxon>Viridiplantae</taxon>
        <taxon>Streptophyta</taxon>
        <taxon>Embryophyta</taxon>
        <taxon>Tracheophyta</taxon>
        <taxon>Spermatophyta</taxon>
        <taxon>Magnoliopsida</taxon>
        <taxon>Ranunculales</taxon>
        <taxon>Ranunculaceae</taxon>
        <taxon>Thalictroideae</taxon>
        <taxon>Thalictrum</taxon>
    </lineage>
</organism>
<evidence type="ECO:0000313" key="2">
    <source>
        <dbReference type="Proteomes" id="UP000554482"/>
    </source>
</evidence>
<keyword evidence="2" id="KW-1185">Reference proteome</keyword>
<dbReference type="EMBL" id="JABWDY010010574">
    <property type="protein sequence ID" value="KAF5200592.1"/>
    <property type="molecule type" value="Genomic_DNA"/>
</dbReference>
<name>A0A7J6WWY2_THATH</name>
<reference evidence="1 2" key="1">
    <citation type="submission" date="2020-06" db="EMBL/GenBank/DDBJ databases">
        <title>Transcriptomic and genomic resources for Thalictrum thalictroides and T. hernandezii: Facilitating candidate gene discovery in an emerging model plant lineage.</title>
        <authorList>
            <person name="Arias T."/>
            <person name="Riano-Pachon D.M."/>
            <person name="Di Stilio V.S."/>
        </authorList>
    </citation>
    <scope>NUCLEOTIDE SEQUENCE [LARGE SCALE GENOMIC DNA]</scope>
    <source>
        <strain evidence="2">cv. WT478/WT964</strain>
        <tissue evidence="1">Leaves</tissue>
    </source>
</reference>
<accession>A0A7J6WWY2</accession>
<evidence type="ECO:0000313" key="1">
    <source>
        <dbReference type="EMBL" id="KAF5200592.1"/>
    </source>
</evidence>
<dbReference type="AlphaFoldDB" id="A0A7J6WWY2"/>
<comment type="caution">
    <text evidence="1">The sequence shown here is derived from an EMBL/GenBank/DDBJ whole genome shotgun (WGS) entry which is preliminary data.</text>
</comment>
<sequence>MWEEMMNYNSRLTPSWNNNGLTNKANQGRLDMEQQKLDRKQQKYSQKQQKMDMKAAVNAKILSKNLADMTLFNKEYLMNMKRVIVNSSTERPRHLETWTLLLMVVVGAIVVHNSHQTISVLTLVPHYVQRTQDGVYFLDLNDMNANNDGFGGGYGQWYQQ</sequence>
<dbReference type="Proteomes" id="UP000554482">
    <property type="component" value="Unassembled WGS sequence"/>
</dbReference>
<proteinExistence type="predicted"/>
<protein>
    <submittedName>
        <fullName evidence="1">Uncharacterized protein</fullName>
    </submittedName>
</protein>